<sequence length="280" mass="29343">MSEHAADASLHADAPCREGASRAVVGILSDTHGVLPQAAFAELADCDHIVHAGDICDPSILAQLETLAPVIAVLGNNDYPEYGARVGRFATVSIAGVRFLAAHTPDDLMRALRGATSALQPGDPLPQVAVHGHTHVPRIVAGKAAAPAAMIVCPGSVTRPRGGSRPSVAKLIVADGAVKSAELVETAVSPDGGPRHLEGALRVASVVLHGARASAERLLERFRRRGHAVRNECCPVVLKRRASLRRSFREARVFGERTIAPSACRLARVAGGAAREERNP</sequence>
<dbReference type="Pfam" id="PF12850">
    <property type="entry name" value="Metallophos_2"/>
    <property type="match status" value="1"/>
</dbReference>
<dbReference type="GO" id="GO:0046872">
    <property type="term" value="F:metal ion binding"/>
    <property type="evidence" value="ECO:0007669"/>
    <property type="project" value="UniProtKB-KW"/>
</dbReference>
<dbReference type="InterPro" id="IPR029052">
    <property type="entry name" value="Metallo-depent_PP-like"/>
</dbReference>
<evidence type="ECO:0000259" key="3">
    <source>
        <dbReference type="Pfam" id="PF12850"/>
    </source>
</evidence>
<dbReference type="NCBIfam" id="TIGR00040">
    <property type="entry name" value="yfcE"/>
    <property type="match status" value="1"/>
</dbReference>
<evidence type="ECO:0000313" key="5">
    <source>
        <dbReference type="Proteomes" id="UP000727506"/>
    </source>
</evidence>
<dbReference type="EMBL" id="JAGZSV010000007">
    <property type="protein sequence ID" value="MBS6940044.1"/>
    <property type="molecule type" value="Genomic_DNA"/>
</dbReference>
<dbReference type="Gene3D" id="3.60.21.10">
    <property type="match status" value="1"/>
</dbReference>
<dbReference type="AlphaFoldDB" id="A0A943UVS7"/>
<dbReference type="Proteomes" id="UP000727506">
    <property type="component" value="Unassembled WGS sequence"/>
</dbReference>
<dbReference type="InterPro" id="IPR024654">
    <property type="entry name" value="Calcineurin-like_PHP_lpxH"/>
</dbReference>
<gene>
    <name evidence="4" type="ORF">KH142_00890</name>
</gene>
<proteinExistence type="inferred from homology"/>
<comment type="cofactor">
    <cofactor evidence="2">
        <name>a divalent metal cation</name>
        <dbReference type="ChEBI" id="CHEBI:60240"/>
    </cofactor>
</comment>
<dbReference type="InterPro" id="IPR000979">
    <property type="entry name" value="Phosphodiesterase_MJ0936/Vps29"/>
</dbReference>
<evidence type="ECO:0000256" key="1">
    <source>
        <dbReference type="ARBA" id="ARBA00008950"/>
    </source>
</evidence>
<evidence type="ECO:0000256" key="2">
    <source>
        <dbReference type="RuleBase" id="RU362039"/>
    </source>
</evidence>
<name>A0A943UVS7_9ACTN</name>
<dbReference type="SUPFAM" id="SSF56300">
    <property type="entry name" value="Metallo-dependent phosphatases"/>
    <property type="match status" value="1"/>
</dbReference>
<comment type="similarity">
    <text evidence="1 2">Belongs to the metallophosphoesterase superfamily. YfcE family.</text>
</comment>
<protein>
    <recommendedName>
        <fullName evidence="2">Phosphoesterase</fullName>
        <ecNumber evidence="2">3.1.4.-</ecNumber>
    </recommendedName>
</protein>
<dbReference type="GO" id="GO:0016787">
    <property type="term" value="F:hydrolase activity"/>
    <property type="evidence" value="ECO:0007669"/>
    <property type="project" value="UniProtKB-UniRule"/>
</dbReference>
<reference evidence="4" key="1">
    <citation type="submission" date="2021-02" db="EMBL/GenBank/DDBJ databases">
        <title>Infant gut strain persistence is associated with maternal origin, phylogeny, and functional potential including surface adhesion and iron acquisition.</title>
        <authorList>
            <person name="Lou Y.C."/>
        </authorList>
    </citation>
    <scope>NUCLEOTIDE SEQUENCE</scope>
    <source>
        <strain evidence="4">L2_039_000G1_dasL2_039_000G1_concoct_11</strain>
    </source>
</reference>
<keyword evidence="2" id="KW-0479">Metal-binding</keyword>
<comment type="caution">
    <text evidence="4">The sequence shown here is derived from an EMBL/GenBank/DDBJ whole genome shotgun (WGS) entry which is preliminary data.</text>
</comment>
<accession>A0A943UVS7</accession>
<evidence type="ECO:0000313" key="4">
    <source>
        <dbReference type="EMBL" id="MBS6940044.1"/>
    </source>
</evidence>
<feature type="domain" description="Calcineurin-like phosphoesterase" evidence="3">
    <location>
        <begin position="25"/>
        <end position="172"/>
    </location>
</feature>
<dbReference type="EC" id="3.1.4.-" evidence="2"/>
<organism evidence="4 5">
    <name type="scientific">Slackia piriformis</name>
    <dbReference type="NCBI Taxonomy" id="626934"/>
    <lineage>
        <taxon>Bacteria</taxon>
        <taxon>Bacillati</taxon>
        <taxon>Actinomycetota</taxon>
        <taxon>Coriobacteriia</taxon>
        <taxon>Eggerthellales</taxon>
        <taxon>Eggerthellaceae</taxon>
        <taxon>Slackia</taxon>
    </lineage>
</organism>